<gene>
    <name evidence="3" type="ORF">HOLleu_36470</name>
</gene>
<dbReference type="AlphaFoldDB" id="A0A9Q1BG21"/>
<evidence type="ECO:0000313" key="3">
    <source>
        <dbReference type="EMBL" id="KAJ8023899.1"/>
    </source>
</evidence>
<evidence type="ECO:0000256" key="1">
    <source>
        <dbReference type="SAM" id="MobiDB-lite"/>
    </source>
</evidence>
<organism evidence="3 4">
    <name type="scientific">Holothuria leucospilota</name>
    <name type="common">Black long sea cucumber</name>
    <name type="synonym">Mertensiothuria leucospilota</name>
    <dbReference type="NCBI Taxonomy" id="206669"/>
    <lineage>
        <taxon>Eukaryota</taxon>
        <taxon>Metazoa</taxon>
        <taxon>Echinodermata</taxon>
        <taxon>Eleutherozoa</taxon>
        <taxon>Echinozoa</taxon>
        <taxon>Holothuroidea</taxon>
        <taxon>Aspidochirotacea</taxon>
        <taxon>Aspidochirotida</taxon>
        <taxon>Holothuriidae</taxon>
        <taxon>Holothuria</taxon>
    </lineage>
</organism>
<proteinExistence type="predicted"/>
<protein>
    <submittedName>
        <fullName evidence="3">Uncharacterized protein</fullName>
    </submittedName>
</protein>
<reference evidence="3" key="1">
    <citation type="submission" date="2021-10" db="EMBL/GenBank/DDBJ databases">
        <title>Tropical sea cucumber genome reveals ecological adaptation and Cuvierian tubules defense mechanism.</title>
        <authorList>
            <person name="Chen T."/>
        </authorList>
    </citation>
    <scope>NUCLEOTIDE SEQUENCE</scope>
    <source>
        <strain evidence="3">Nanhai2018</strain>
        <tissue evidence="3">Muscle</tissue>
    </source>
</reference>
<feature type="chain" id="PRO_5040212381" evidence="2">
    <location>
        <begin position="20"/>
        <end position="68"/>
    </location>
</feature>
<evidence type="ECO:0000313" key="4">
    <source>
        <dbReference type="Proteomes" id="UP001152320"/>
    </source>
</evidence>
<feature type="region of interest" description="Disordered" evidence="1">
    <location>
        <begin position="43"/>
        <end position="68"/>
    </location>
</feature>
<name>A0A9Q1BG21_HOLLE</name>
<comment type="caution">
    <text evidence="3">The sequence shown here is derived from an EMBL/GenBank/DDBJ whole genome shotgun (WGS) entry which is preliminary data.</text>
</comment>
<keyword evidence="2" id="KW-0732">Signal</keyword>
<dbReference type="Proteomes" id="UP001152320">
    <property type="component" value="Chromosome 19"/>
</dbReference>
<accession>A0A9Q1BG21</accession>
<feature type="signal peptide" evidence="2">
    <location>
        <begin position="1"/>
        <end position="19"/>
    </location>
</feature>
<sequence>MNLVRTLLLCCILTSHVAAKTDNIICPSPLCDKRGLPRPYQRRFTGQEAANRERSADEVAQGHAGYSF</sequence>
<evidence type="ECO:0000256" key="2">
    <source>
        <dbReference type="SAM" id="SignalP"/>
    </source>
</evidence>
<dbReference type="EMBL" id="JAIZAY010000019">
    <property type="protein sequence ID" value="KAJ8023899.1"/>
    <property type="molecule type" value="Genomic_DNA"/>
</dbReference>
<keyword evidence="4" id="KW-1185">Reference proteome</keyword>